<dbReference type="PIRSF" id="PIRSF000294">
    <property type="entry name" value="Cytochrome-c_peroxidase"/>
    <property type="match status" value="1"/>
</dbReference>
<dbReference type="InterPro" id="IPR051395">
    <property type="entry name" value="Cytochrome_c_Peroxidase/MauG"/>
</dbReference>
<dbReference type="Gene3D" id="1.10.760.10">
    <property type="entry name" value="Cytochrome c-like domain"/>
    <property type="match status" value="2"/>
</dbReference>
<dbReference type="Proteomes" id="UP001597459">
    <property type="component" value="Unassembled WGS sequence"/>
</dbReference>
<evidence type="ECO:0000256" key="9">
    <source>
        <dbReference type="SAM" id="SignalP"/>
    </source>
</evidence>
<feature type="chain" id="PRO_5045655242" evidence="9">
    <location>
        <begin position="23"/>
        <end position="379"/>
    </location>
</feature>
<accession>A0ABW5N9P9</accession>
<gene>
    <name evidence="11" type="ORF">ACFSTE_14050</name>
</gene>
<dbReference type="InterPro" id="IPR026259">
    <property type="entry name" value="MauG/Cytc_peroxidase"/>
</dbReference>
<keyword evidence="12" id="KW-1185">Reference proteome</keyword>
<dbReference type="EMBL" id="JBHULX010000027">
    <property type="protein sequence ID" value="MFD2591956.1"/>
    <property type="molecule type" value="Genomic_DNA"/>
</dbReference>
<protein>
    <submittedName>
        <fullName evidence="11">Cytochrome-c peroxidase</fullName>
    </submittedName>
</protein>
<keyword evidence="6" id="KW-0560">Oxidoreductase</keyword>
<evidence type="ECO:0000259" key="10">
    <source>
        <dbReference type="PROSITE" id="PS51007"/>
    </source>
</evidence>
<dbReference type="InterPro" id="IPR004852">
    <property type="entry name" value="Di-haem_cyt_c_peroxidsae"/>
</dbReference>
<dbReference type="RefSeq" id="WP_378258636.1">
    <property type="nucleotide sequence ID" value="NZ_JBHSJV010000001.1"/>
</dbReference>
<name>A0ABW5N9P9_9FLAO</name>
<evidence type="ECO:0000256" key="4">
    <source>
        <dbReference type="ARBA" id="ARBA00022729"/>
    </source>
</evidence>
<evidence type="ECO:0000256" key="2">
    <source>
        <dbReference type="ARBA" id="ARBA00022617"/>
    </source>
</evidence>
<dbReference type="GO" id="GO:0004601">
    <property type="term" value="F:peroxidase activity"/>
    <property type="evidence" value="ECO:0007669"/>
    <property type="project" value="UniProtKB-KW"/>
</dbReference>
<dbReference type="Pfam" id="PF03150">
    <property type="entry name" value="CCP_MauG"/>
    <property type="match status" value="1"/>
</dbReference>
<keyword evidence="4 9" id="KW-0732">Signal</keyword>
<keyword evidence="11" id="KW-0575">Peroxidase</keyword>
<organism evidence="11 12">
    <name type="scientific">Aquimarina hainanensis</name>
    <dbReference type="NCBI Taxonomy" id="1578017"/>
    <lineage>
        <taxon>Bacteria</taxon>
        <taxon>Pseudomonadati</taxon>
        <taxon>Bacteroidota</taxon>
        <taxon>Flavobacteriia</taxon>
        <taxon>Flavobacteriales</taxon>
        <taxon>Flavobacteriaceae</taxon>
        <taxon>Aquimarina</taxon>
    </lineage>
</organism>
<keyword evidence="7 8" id="KW-0408">Iron</keyword>
<evidence type="ECO:0000256" key="7">
    <source>
        <dbReference type="ARBA" id="ARBA00023004"/>
    </source>
</evidence>
<feature type="domain" description="Cytochrome c" evidence="10">
    <location>
        <begin position="50"/>
        <end position="187"/>
    </location>
</feature>
<keyword evidence="2 8" id="KW-0349">Heme</keyword>
<keyword evidence="3 8" id="KW-0479">Metal-binding</keyword>
<proteinExistence type="predicted"/>
<comment type="caution">
    <text evidence="11">The sequence shown here is derived from an EMBL/GenBank/DDBJ whole genome shotgun (WGS) entry which is preliminary data.</text>
</comment>
<evidence type="ECO:0000256" key="6">
    <source>
        <dbReference type="ARBA" id="ARBA00023002"/>
    </source>
</evidence>
<dbReference type="SUPFAM" id="SSF46626">
    <property type="entry name" value="Cytochrome c"/>
    <property type="match status" value="2"/>
</dbReference>
<comment type="subcellular location">
    <subcellularLocation>
        <location evidence="1">Periplasm</location>
    </subcellularLocation>
</comment>
<evidence type="ECO:0000256" key="5">
    <source>
        <dbReference type="ARBA" id="ARBA00022764"/>
    </source>
</evidence>
<dbReference type="PANTHER" id="PTHR30600:SF10">
    <property type="entry name" value="BLL6722 PROTEIN"/>
    <property type="match status" value="1"/>
</dbReference>
<feature type="signal peptide" evidence="9">
    <location>
        <begin position="1"/>
        <end position="22"/>
    </location>
</feature>
<evidence type="ECO:0000313" key="11">
    <source>
        <dbReference type="EMBL" id="MFD2591956.1"/>
    </source>
</evidence>
<dbReference type="InterPro" id="IPR036909">
    <property type="entry name" value="Cyt_c-like_dom_sf"/>
</dbReference>
<dbReference type="PANTHER" id="PTHR30600">
    <property type="entry name" value="CYTOCHROME C PEROXIDASE-RELATED"/>
    <property type="match status" value="1"/>
</dbReference>
<evidence type="ECO:0000256" key="1">
    <source>
        <dbReference type="ARBA" id="ARBA00004418"/>
    </source>
</evidence>
<evidence type="ECO:0000313" key="12">
    <source>
        <dbReference type="Proteomes" id="UP001597459"/>
    </source>
</evidence>
<evidence type="ECO:0000256" key="3">
    <source>
        <dbReference type="ARBA" id="ARBA00022723"/>
    </source>
</evidence>
<keyword evidence="5" id="KW-0574">Periplasm</keyword>
<evidence type="ECO:0000256" key="8">
    <source>
        <dbReference type="PROSITE-ProRule" id="PRU00433"/>
    </source>
</evidence>
<dbReference type="InterPro" id="IPR009056">
    <property type="entry name" value="Cyt_c-like_dom"/>
</dbReference>
<feature type="domain" description="Cytochrome c" evidence="10">
    <location>
        <begin position="231"/>
        <end position="356"/>
    </location>
</feature>
<sequence>MKLLKNPIFIIVSILCSSCAVEAEYVPIDERLDALPGKPGVPLDNEITEARVTLGKNLFWDPILSGDQTVSCATCHHPDKGYADGRALSSGIGGKGLGESRTGGMLVKRNSPTILNTAFNGIENNTPYDPTTAPMFWDNRASSLESQAKLPILSLEEMRGHGFEKDIIIDTILQRIQKIPTYVAQFESAYGTNSITEMNLFKAIATFERTLIANNSRFDQYVNGNSDALSDLEIRGLQAFIDSKCTNCHSGPMFSDYELHSLGVADHSDLKESDDGRDGQYRFRTPTLRNLSITGPYMHNGTKRTLEEVMEFYEALGEGEIENPNVNGDMLSEDLADMEVDEEQFESIIAFMLSLNDDHFDKSIPKSVPSGLPVGGDIK</sequence>
<dbReference type="PROSITE" id="PS51007">
    <property type="entry name" value="CYTC"/>
    <property type="match status" value="2"/>
</dbReference>
<reference evidence="12" key="1">
    <citation type="journal article" date="2019" name="Int. J. Syst. Evol. Microbiol.">
        <title>The Global Catalogue of Microorganisms (GCM) 10K type strain sequencing project: providing services to taxonomists for standard genome sequencing and annotation.</title>
        <authorList>
            <consortium name="The Broad Institute Genomics Platform"/>
            <consortium name="The Broad Institute Genome Sequencing Center for Infectious Disease"/>
            <person name="Wu L."/>
            <person name="Ma J."/>
        </authorList>
    </citation>
    <scope>NUCLEOTIDE SEQUENCE [LARGE SCALE GENOMIC DNA]</scope>
    <source>
        <strain evidence="12">KCTC 42423</strain>
    </source>
</reference>